<dbReference type="Proteomes" id="UP000483379">
    <property type="component" value="Unassembled WGS sequence"/>
</dbReference>
<dbReference type="InterPro" id="IPR050807">
    <property type="entry name" value="TransReg_Diox_bact_type"/>
</dbReference>
<dbReference type="EMBL" id="JAAIJQ010000013">
    <property type="protein sequence ID" value="NEV61518.1"/>
    <property type="molecule type" value="Genomic_DNA"/>
</dbReference>
<evidence type="ECO:0000313" key="4">
    <source>
        <dbReference type="Proteomes" id="UP000483379"/>
    </source>
</evidence>
<dbReference type="GO" id="GO:0003700">
    <property type="term" value="F:DNA-binding transcription factor activity"/>
    <property type="evidence" value="ECO:0007669"/>
    <property type="project" value="TreeGrafter"/>
</dbReference>
<comment type="caution">
    <text evidence="3">The sequence shown here is derived from an EMBL/GenBank/DDBJ whole genome shotgun (WGS) entry which is preliminary data.</text>
</comment>
<proteinExistence type="predicted"/>
<dbReference type="CDD" id="cd00093">
    <property type="entry name" value="HTH_XRE"/>
    <property type="match status" value="1"/>
</dbReference>
<dbReference type="PANTHER" id="PTHR46797">
    <property type="entry name" value="HTH-TYPE TRANSCRIPTIONAL REGULATOR"/>
    <property type="match status" value="1"/>
</dbReference>
<reference evidence="3 4" key="1">
    <citation type="submission" date="2020-02" db="EMBL/GenBank/DDBJ databases">
        <title>Genome sequences of Thiorhodococcus mannitoliphagus and Thiorhodococcus minor, purple sulfur photosynthetic bacteria in the gammaproteobacterial family, Chromatiaceae.</title>
        <authorList>
            <person name="Aviles F.A."/>
            <person name="Meyer T.E."/>
            <person name="Kyndt J.A."/>
        </authorList>
    </citation>
    <scope>NUCLEOTIDE SEQUENCE [LARGE SCALE GENOMIC DNA]</scope>
    <source>
        <strain evidence="3 4">DSM 11518</strain>
    </source>
</reference>
<dbReference type="PANTHER" id="PTHR46797:SF1">
    <property type="entry name" value="METHYLPHOSPHONATE SYNTHASE"/>
    <property type="match status" value="1"/>
</dbReference>
<dbReference type="GO" id="GO:0003677">
    <property type="term" value="F:DNA binding"/>
    <property type="evidence" value="ECO:0007669"/>
    <property type="project" value="UniProtKB-KW"/>
</dbReference>
<dbReference type="AlphaFoldDB" id="A0A6M0JVG9"/>
<sequence length="72" mass="7701">MPAESTLHKLHCALKAARLRAGLTQAQMAKKMRLSQGYLSQIESGARVPSLRVLQLAAQTTGAKLSELLDAA</sequence>
<protein>
    <submittedName>
        <fullName evidence="3">Helix-turn-helix transcriptional regulator</fullName>
    </submittedName>
</protein>
<gene>
    <name evidence="3" type="ORF">G3446_06345</name>
</gene>
<feature type="domain" description="HTH cro/C1-type" evidence="2">
    <location>
        <begin position="14"/>
        <end position="68"/>
    </location>
</feature>
<dbReference type="SMART" id="SM00530">
    <property type="entry name" value="HTH_XRE"/>
    <property type="match status" value="1"/>
</dbReference>
<organism evidence="3 4">
    <name type="scientific">Thiorhodococcus minor</name>
    <dbReference type="NCBI Taxonomy" id="57489"/>
    <lineage>
        <taxon>Bacteria</taxon>
        <taxon>Pseudomonadati</taxon>
        <taxon>Pseudomonadota</taxon>
        <taxon>Gammaproteobacteria</taxon>
        <taxon>Chromatiales</taxon>
        <taxon>Chromatiaceae</taxon>
        <taxon>Thiorhodococcus</taxon>
    </lineage>
</organism>
<evidence type="ECO:0000259" key="2">
    <source>
        <dbReference type="PROSITE" id="PS50943"/>
    </source>
</evidence>
<dbReference type="Pfam" id="PF01381">
    <property type="entry name" value="HTH_3"/>
    <property type="match status" value="1"/>
</dbReference>
<dbReference type="GO" id="GO:0005829">
    <property type="term" value="C:cytosol"/>
    <property type="evidence" value="ECO:0007669"/>
    <property type="project" value="TreeGrafter"/>
</dbReference>
<name>A0A6M0JVG9_9GAMM</name>
<evidence type="ECO:0000313" key="3">
    <source>
        <dbReference type="EMBL" id="NEV61518.1"/>
    </source>
</evidence>
<keyword evidence="4" id="KW-1185">Reference proteome</keyword>
<dbReference type="SUPFAM" id="SSF47413">
    <property type="entry name" value="lambda repressor-like DNA-binding domains"/>
    <property type="match status" value="1"/>
</dbReference>
<evidence type="ECO:0000256" key="1">
    <source>
        <dbReference type="ARBA" id="ARBA00023125"/>
    </source>
</evidence>
<dbReference type="PROSITE" id="PS50943">
    <property type="entry name" value="HTH_CROC1"/>
    <property type="match status" value="1"/>
</dbReference>
<dbReference type="InterPro" id="IPR010982">
    <property type="entry name" value="Lambda_DNA-bd_dom_sf"/>
</dbReference>
<dbReference type="RefSeq" id="WP_164451816.1">
    <property type="nucleotide sequence ID" value="NZ_JAAIJQ010000013.1"/>
</dbReference>
<dbReference type="InterPro" id="IPR001387">
    <property type="entry name" value="Cro/C1-type_HTH"/>
</dbReference>
<keyword evidence="1" id="KW-0238">DNA-binding</keyword>
<accession>A0A6M0JVG9</accession>
<dbReference type="Gene3D" id="1.10.260.40">
    <property type="entry name" value="lambda repressor-like DNA-binding domains"/>
    <property type="match status" value="1"/>
</dbReference>